<proteinExistence type="predicted"/>
<keyword evidence="1" id="KW-0812">Transmembrane</keyword>
<reference evidence="2 3" key="1">
    <citation type="submission" date="2020-07" db="EMBL/GenBank/DDBJ databases">
        <authorList>
            <person name="Bortz R.L."/>
            <person name="Bai C."/>
            <person name="Brody A."/>
            <person name="Douse D."/>
            <person name="Feder N.M."/>
            <person name="Fischer E."/>
            <person name="Kim I."/>
            <person name="Kornbau S."/>
            <person name="Malek C.E."/>
            <person name="Menendez J.A."/>
            <person name="Moore R.J."/>
            <person name="Pinkovsky V.I."/>
            <person name="Raghavan D."/>
            <person name="Reznik A.S."/>
            <person name="Sciarra A.R."/>
            <person name="Starinsky S.F."/>
            <person name="Vaughan O."/>
            <person name="Walker S.E."/>
            <person name="Wiemann J."/>
            <person name="Butela K.A."/>
            <person name="Garlena R.A."/>
            <person name="Russell D.A."/>
            <person name="Pope W.H."/>
            <person name="Jacobs-Sera D."/>
            <person name="Hatfull G.F."/>
        </authorList>
    </citation>
    <scope>NUCLEOTIDE SEQUENCE [LARGE SCALE GENOMIC DNA]</scope>
</reference>
<evidence type="ECO:0000256" key="1">
    <source>
        <dbReference type="SAM" id="Phobius"/>
    </source>
</evidence>
<name>A0A7L7SIL3_9CAUD</name>
<keyword evidence="3" id="KW-1185">Reference proteome</keyword>
<organism evidence="2 3">
    <name type="scientific">Gordonia phage Clown</name>
    <dbReference type="NCBI Taxonomy" id="2759393"/>
    <lineage>
        <taxon>Viruses</taxon>
        <taxon>Duplodnaviria</taxon>
        <taxon>Heunggongvirae</taxon>
        <taxon>Uroviricota</taxon>
        <taxon>Caudoviricetes</taxon>
        <taxon>Stackebrandtviridae</taxon>
        <taxon>Frickvirinae</taxon>
        <taxon>Clownvirus</taxon>
        <taxon>Clownvirus clown</taxon>
    </lineage>
</organism>
<feature type="transmembrane region" description="Helical" evidence="1">
    <location>
        <begin position="34"/>
        <end position="55"/>
    </location>
</feature>
<protein>
    <submittedName>
        <fullName evidence="2">Membrane protein</fullName>
    </submittedName>
</protein>
<keyword evidence="1" id="KW-0472">Membrane</keyword>
<dbReference type="RefSeq" id="YP_010110133.1">
    <property type="nucleotide sequence ID" value="NC_055867.1"/>
</dbReference>
<feature type="transmembrane region" description="Helical" evidence="1">
    <location>
        <begin position="9"/>
        <end position="28"/>
    </location>
</feature>
<dbReference type="GeneID" id="65128423"/>
<dbReference type="Proteomes" id="UP000516645">
    <property type="component" value="Segment"/>
</dbReference>
<gene>
    <name evidence="2" type="primary">93</name>
    <name evidence="2" type="ORF">SEA_CLOWN_93</name>
</gene>
<evidence type="ECO:0000313" key="3">
    <source>
        <dbReference type="Proteomes" id="UP000516645"/>
    </source>
</evidence>
<dbReference type="EMBL" id="MT771343">
    <property type="protein sequence ID" value="QOC56091.1"/>
    <property type="molecule type" value="Genomic_DNA"/>
</dbReference>
<accession>A0A7L7SIL3</accession>
<keyword evidence="1" id="KW-1133">Transmembrane helix</keyword>
<dbReference type="KEGG" id="vg:65128423"/>
<sequence length="88" mass="9398">MKRSEYPQTAAVAFASFCGLAALLGGVLSNIDPAAAIVSLVLAAVIVLPVGIAAAHRLSRRRGAEEARRIAARADEQNQRWNEQGDLW</sequence>
<evidence type="ECO:0000313" key="2">
    <source>
        <dbReference type="EMBL" id="QOC56091.1"/>
    </source>
</evidence>